<reference evidence="2" key="1">
    <citation type="submission" date="2023-08" db="EMBL/GenBank/DDBJ databases">
        <title>Pelteobagrus vachellii genome.</title>
        <authorList>
            <person name="Liu H."/>
        </authorList>
    </citation>
    <scope>NUCLEOTIDE SEQUENCE</scope>
    <source>
        <strain evidence="2">PRFRI_2022a</strain>
        <tissue evidence="2">Muscle</tissue>
    </source>
</reference>
<evidence type="ECO:0000313" key="3">
    <source>
        <dbReference type="Proteomes" id="UP001187315"/>
    </source>
</evidence>
<accession>A0AA88MZU7</accession>
<protein>
    <submittedName>
        <fullName evidence="2">Uncharacterized protein</fullName>
    </submittedName>
</protein>
<dbReference type="Proteomes" id="UP001187315">
    <property type="component" value="Unassembled WGS sequence"/>
</dbReference>
<evidence type="ECO:0000313" key="2">
    <source>
        <dbReference type="EMBL" id="KAK2846013.1"/>
    </source>
</evidence>
<sequence>MSMTATNEDRQERQAIRHRQNEVFGGGSTNVCAVLELIHSSSHKHMYQEYTGKVNEARGLELSLVAPQVRLL</sequence>
<dbReference type="AlphaFoldDB" id="A0AA88MZU7"/>
<dbReference type="EMBL" id="JAVHJS010000010">
    <property type="protein sequence ID" value="KAK2846013.1"/>
    <property type="molecule type" value="Genomic_DNA"/>
</dbReference>
<keyword evidence="3" id="KW-1185">Reference proteome</keyword>
<proteinExistence type="predicted"/>
<name>A0AA88MZU7_TACVA</name>
<feature type="region of interest" description="Disordered" evidence="1">
    <location>
        <begin position="1"/>
        <end position="21"/>
    </location>
</feature>
<feature type="compositionally biased region" description="Basic and acidic residues" evidence="1">
    <location>
        <begin position="7"/>
        <end position="21"/>
    </location>
</feature>
<organism evidence="2 3">
    <name type="scientific">Tachysurus vachellii</name>
    <name type="common">Darkbarbel catfish</name>
    <name type="synonym">Pelteobagrus vachellii</name>
    <dbReference type="NCBI Taxonomy" id="175792"/>
    <lineage>
        <taxon>Eukaryota</taxon>
        <taxon>Metazoa</taxon>
        <taxon>Chordata</taxon>
        <taxon>Craniata</taxon>
        <taxon>Vertebrata</taxon>
        <taxon>Euteleostomi</taxon>
        <taxon>Actinopterygii</taxon>
        <taxon>Neopterygii</taxon>
        <taxon>Teleostei</taxon>
        <taxon>Ostariophysi</taxon>
        <taxon>Siluriformes</taxon>
        <taxon>Bagridae</taxon>
        <taxon>Tachysurus</taxon>
    </lineage>
</organism>
<gene>
    <name evidence="2" type="ORF">Q7C36_010867</name>
</gene>
<comment type="caution">
    <text evidence="2">The sequence shown here is derived from an EMBL/GenBank/DDBJ whole genome shotgun (WGS) entry which is preliminary data.</text>
</comment>
<evidence type="ECO:0000256" key="1">
    <source>
        <dbReference type="SAM" id="MobiDB-lite"/>
    </source>
</evidence>